<accession>A0ABW3K4V2</accession>
<dbReference type="Proteomes" id="UP001597112">
    <property type="component" value="Unassembled WGS sequence"/>
</dbReference>
<dbReference type="RefSeq" id="WP_377579253.1">
    <property type="nucleotide sequence ID" value="NZ_JBHTKA010000003.1"/>
</dbReference>
<proteinExistence type="predicted"/>
<comment type="caution">
    <text evidence="1">The sequence shown here is derived from an EMBL/GenBank/DDBJ whole genome shotgun (WGS) entry which is preliminary data.</text>
</comment>
<dbReference type="EMBL" id="JBHTKA010000003">
    <property type="protein sequence ID" value="MFD1000017.1"/>
    <property type="molecule type" value="Genomic_DNA"/>
</dbReference>
<evidence type="ECO:0000313" key="2">
    <source>
        <dbReference type="Proteomes" id="UP001597112"/>
    </source>
</evidence>
<evidence type="ECO:0008006" key="3">
    <source>
        <dbReference type="Google" id="ProtNLM"/>
    </source>
</evidence>
<organism evidence="1 2">
    <name type="scientific">Ohtaekwangia kribbensis</name>
    <dbReference type="NCBI Taxonomy" id="688913"/>
    <lineage>
        <taxon>Bacteria</taxon>
        <taxon>Pseudomonadati</taxon>
        <taxon>Bacteroidota</taxon>
        <taxon>Cytophagia</taxon>
        <taxon>Cytophagales</taxon>
        <taxon>Fulvivirgaceae</taxon>
        <taxon>Ohtaekwangia</taxon>
    </lineage>
</organism>
<keyword evidence="2" id="KW-1185">Reference proteome</keyword>
<gene>
    <name evidence="1" type="ORF">ACFQ21_11910</name>
</gene>
<sequence length="125" mass="14695">MLSTKNLFVAFILLTNLTSCVVKEKYEEFKQIQNELKSSFSNHDLEPVIGWSSEDGYYAYITFYHYNLESASFQDLKKLAEQATKNLLTSKSDFTIVRVVFTEEDYSETPKEFVEFRTKEEIKEE</sequence>
<name>A0ABW3K4V2_9BACT</name>
<protein>
    <recommendedName>
        <fullName evidence="3">Lipoprotein</fullName>
    </recommendedName>
</protein>
<evidence type="ECO:0000313" key="1">
    <source>
        <dbReference type="EMBL" id="MFD1000017.1"/>
    </source>
</evidence>
<reference evidence="2" key="1">
    <citation type="journal article" date="2019" name="Int. J. Syst. Evol. Microbiol.">
        <title>The Global Catalogue of Microorganisms (GCM) 10K type strain sequencing project: providing services to taxonomists for standard genome sequencing and annotation.</title>
        <authorList>
            <consortium name="The Broad Institute Genomics Platform"/>
            <consortium name="The Broad Institute Genome Sequencing Center for Infectious Disease"/>
            <person name="Wu L."/>
            <person name="Ma J."/>
        </authorList>
    </citation>
    <scope>NUCLEOTIDE SEQUENCE [LARGE SCALE GENOMIC DNA]</scope>
    <source>
        <strain evidence="2">CCUG 58938</strain>
    </source>
</reference>